<feature type="non-terminal residue" evidence="2">
    <location>
        <position position="41"/>
    </location>
</feature>
<feature type="region of interest" description="Disordered" evidence="1">
    <location>
        <begin position="1"/>
        <end position="25"/>
    </location>
</feature>
<comment type="caution">
    <text evidence="2">The sequence shown here is derived from an EMBL/GenBank/DDBJ whole genome shotgun (WGS) entry which is preliminary data.</text>
</comment>
<protein>
    <submittedName>
        <fullName evidence="2">1316_t:CDS:1</fullName>
    </submittedName>
</protein>
<evidence type="ECO:0000256" key="1">
    <source>
        <dbReference type="SAM" id="MobiDB-lite"/>
    </source>
</evidence>
<evidence type="ECO:0000313" key="2">
    <source>
        <dbReference type="EMBL" id="CAG8853592.1"/>
    </source>
</evidence>
<name>A0ABN7XEF1_GIGMA</name>
<keyword evidence="3" id="KW-1185">Reference proteome</keyword>
<dbReference type="Proteomes" id="UP000789901">
    <property type="component" value="Unassembled WGS sequence"/>
</dbReference>
<accession>A0ABN7XEF1</accession>
<gene>
    <name evidence="2" type="ORF">GMARGA_LOCUS42413</name>
</gene>
<proteinExistence type="predicted"/>
<evidence type="ECO:0000313" key="3">
    <source>
        <dbReference type="Proteomes" id="UP000789901"/>
    </source>
</evidence>
<organism evidence="2 3">
    <name type="scientific">Gigaspora margarita</name>
    <dbReference type="NCBI Taxonomy" id="4874"/>
    <lineage>
        <taxon>Eukaryota</taxon>
        <taxon>Fungi</taxon>
        <taxon>Fungi incertae sedis</taxon>
        <taxon>Mucoromycota</taxon>
        <taxon>Glomeromycotina</taxon>
        <taxon>Glomeromycetes</taxon>
        <taxon>Diversisporales</taxon>
        <taxon>Gigasporaceae</taxon>
        <taxon>Gigaspora</taxon>
    </lineage>
</organism>
<feature type="non-terminal residue" evidence="2">
    <location>
        <position position="1"/>
    </location>
</feature>
<reference evidence="2 3" key="1">
    <citation type="submission" date="2021-06" db="EMBL/GenBank/DDBJ databases">
        <authorList>
            <person name="Kallberg Y."/>
            <person name="Tangrot J."/>
            <person name="Rosling A."/>
        </authorList>
    </citation>
    <scope>NUCLEOTIDE SEQUENCE [LARGE SCALE GENOMIC DNA]</scope>
    <source>
        <strain evidence="2 3">120-4 pot B 10/14</strain>
    </source>
</reference>
<sequence>FIASKTHKLQLANEENNDSESSRTVAKSQPIVANLFITKKR</sequence>
<dbReference type="EMBL" id="CAJVQB010126508">
    <property type="protein sequence ID" value="CAG8853592.1"/>
    <property type="molecule type" value="Genomic_DNA"/>
</dbReference>